<dbReference type="PANTHER" id="PTHR46072">
    <property type="entry name" value="AMIDASE-RELATED-RELATED"/>
    <property type="match status" value="1"/>
</dbReference>
<dbReference type="SUPFAM" id="SSF75304">
    <property type="entry name" value="Amidase signature (AS) enzymes"/>
    <property type="match status" value="1"/>
</dbReference>
<dbReference type="InterPro" id="IPR036928">
    <property type="entry name" value="AS_sf"/>
</dbReference>
<evidence type="ECO:0000313" key="5">
    <source>
        <dbReference type="Proteomes" id="UP000308549"/>
    </source>
</evidence>
<sequence>MDRFNVAGLDSASGYVSSIGHPMGDNDEGVLVERLRSLGAIILCKTNVPMSSMMGETDNNIMGFTLNPYNRMLSAGGACGGEGALIALRGSAMGFGTDIAGSTRIPATFNGLYALKASEQRLPQCGIAAILPGLPTAAGSIGMLAGDLEGIKIVFKALQDSSPWTYDDNALELPWRQEKYDSIIARRCNLSGIEPNGRLVFGMLDSDDHVHPHPPIRLTLRRVKQALLRCGHEIIQWKPPPQNEAVETLFRILGATGAQEIRRAIDASGEPPVAQMRPWYEQQSGEDIPTSSFWQLCKARDQYRTEYAKYWRQMDNQTTSGRRVDGVIQPVAPYVAGHQNDFQYYSYSAVANVLDVSAAAFPVSLGYSQADLAPEEACTPQAANEADDRVQKTYRAQGAQNMPVGLQVLGRRLQEEQVLAMGQAIMEALDRTD</sequence>
<evidence type="ECO:0000313" key="4">
    <source>
        <dbReference type="EMBL" id="TKA25169.1"/>
    </source>
</evidence>
<dbReference type="OrthoDB" id="6428749at2759"/>
<dbReference type="AlphaFoldDB" id="A0A4V6WJQ1"/>
<name>A0A4V6WJQ1_9PEZI</name>
<dbReference type="Pfam" id="PF01425">
    <property type="entry name" value="Amidase"/>
    <property type="match status" value="1"/>
</dbReference>
<accession>A0A4V6WJQ1</accession>
<gene>
    <name evidence="4" type="ORF">B0A50_05867</name>
</gene>
<evidence type="ECO:0000256" key="2">
    <source>
        <dbReference type="ARBA" id="ARBA00022801"/>
    </source>
</evidence>
<keyword evidence="5" id="KW-1185">Reference proteome</keyword>
<dbReference type="Gene3D" id="3.90.1300.10">
    <property type="entry name" value="Amidase signature (AS) domain"/>
    <property type="match status" value="1"/>
</dbReference>
<comment type="similarity">
    <text evidence="1">Belongs to the amidase family.</text>
</comment>
<dbReference type="EMBL" id="NAJL01000037">
    <property type="protein sequence ID" value="TKA25169.1"/>
    <property type="molecule type" value="Genomic_DNA"/>
</dbReference>
<dbReference type="Proteomes" id="UP000308549">
    <property type="component" value="Unassembled WGS sequence"/>
</dbReference>
<dbReference type="GO" id="GO:0016787">
    <property type="term" value="F:hydrolase activity"/>
    <property type="evidence" value="ECO:0007669"/>
    <property type="project" value="UniProtKB-KW"/>
</dbReference>
<evidence type="ECO:0000256" key="1">
    <source>
        <dbReference type="ARBA" id="ARBA00009199"/>
    </source>
</evidence>
<dbReference type="PANTHER" id="PTHR46072:SF2">
    <property type="entry name" value="AMIDASE (EUROFUNG)"/>
    <property type="match status" value="1"/>
</dbReference>
<reference evidence="4 5" key="1">
    <citation type="submission" date="2017-03" db="EMBL/GenBank/DDBJ databases">
        <title>Genomes of endolithic fungi from Antarctica.</title>
        <authorList>
            <person name="Coleine C."/>
            <person name="Masonjones S."/>
            <person name="Stajich J.E."/>
        </authorList>
    </citation>
    <scope>NUCLEOTIDE SEQUENCE [LARGE SCALE GENOMIC DNA]</scope>
    <source>
        <strain evidence="4 5">CCFEE 6315</strain>
    </source>
</reference>
<keyword evidence="2" id="KW-0378">Hydrolase</keyword>
<comment type="caution">
    <text evidence="4">The sequence shown here is derived from an EMBL/GenBank/DDBJ whole genome shotgun (WGS) entry which is preliminary data.</text>
</comment>
<evidence type="ECO:0000259" key="3">
    <source>
        <dbReference type="Pfam" id="PF01425"/>
    </source>
</evidence>
<feature type="domain" description="Amidase" evidence="3">
    <location>
        <begin position="2"/>
        <end position="419"/>
    </location>
</feature>
<protein>
    <recommendedName>
        <fullName evidence="3">Amidase domain-containing protein</fullName>
    </recommendedName>
</protein>
<dbReference type="InterPro" id="IPR023631">
    <property type="entry name" value="Amidase_dom"/>
</dbReference>
<organism evidence="4 5">
    <name type="scientific">Salinomyces thailandicus</name>
    <dbReference type="NCBI Taxonomy" id="706561"/>
    <lineage>
        <taxon>Eukaryota</taxon>
        <taxon>Fungi</taxon>
        <taxon>Dikarya</taxon>
        <taxon>Ascomycota</taxon>
        <taxon>Pezizomycotina</taxon>
        <taxon>Dothideomycetes</taxon>
        <taxon>Dothideomycetidae</taxon>
        <taxon>Mycosphaerellales</taxon>
        <taxon>Teratosphaeriaceae</taxon>
        <taxon>Salinomyces</taxon>
    </lineage>
</organism>
<proteinExistence type="inferred from homology"/>